<proteinExistence type="predicted"/>
<protein>
    <submittedName>
        <fullName evidence="1">Uncharacterized protein</fullName>
    </submittedName>
</protein>
<evidence type="ECO:0000313" key="1">
    <source>
        <dbReference type="EnsemblMetazoa" id="AFUN018753-PA"/>
    </source>
</evidence>
<accession>A0A4Y0BII1</accession>
<name>A0A4Y0BII1_ANOFN</name>
<dbReference type="AlphaFoldDB" id="A0A4Y0BII1"/>
<organism evidence="1">
    <name type="scientific">Anopheles funestus</name>
    <name type="common">African malaria mosquito</name>
    <dbReference type="NCBI Taxonomy" id="62324"/>
    <lineage>
        <taxon>Eukaryota</taxon>
        <taxon>Metazoa</taxon>
        <taxon>Ecdysozoa</taxon>
        <taxon>Arthropoda</taxon>
        <taxon>Hexapoda</taxon>
        <taxon>Insecta</taxon>
        <taxon>Pterygota</taxon>
        <taxon>Neoptera</taxon>
        <taxon>Endopterygota</taxon>
        <taxon>Diptera</taxon>
        <taxon>Nematocera</taxon>
        <taxon>Culicoidea</taxon>
        <taxon>Culicidae</taxon>
        <taxon>Anophelinae</taxon>
        <taxon>Anopheles</taxon>
    </lineage>
</organism>
<reference evidence="1" key="1">
    <citation type="submission" date="2020-05" db="UniProtKB">
        <authorList>
            <consortium name="EnsemblMetazoa"/>
        </authorList>
    </citation>
    <scope>IDENTIFICATION</scope>
    <source>
        <strain evidence="1">FUMOZ</strain>
    </source>
</reference>
<dbReference type="VEuPathDB" id="VectorBase:AFUN018753"/>
<sequence length="170" mass="19102">MVVYSCSHIKQSLKHQAAQNPRWLCDQEIYISCTNCVKIPKGLPCDTGAVKNGGTGTAMIQEDASVKQKHFMETNNHFPASGNTKQNNHFPASGNTKRNNHFPANGNTKWQNHFSANGNTKWQNRFPANGNTKWKNHFPANGVTKNLSASAKQAKQKRLIEMKDKMKRLH</sequence>
<dbReference type="EnsemblMetazoa" id="AFUN018753-RA">
    <property type="protein sequence ID" value="AFUN018753-PA"/>
    <property type="gene ID" value="AFUN018753"/>
</dbReference>